<keyword evidence="1" id="KW-0472">Membrane</keyword>
<keyword evidence="3" id="KW-1185">Reference proteome</keyword>
<name>A0ABV1FDD7_9FIRM</name>
<dbReference type="EMBL" id="JBBMFE010000002">
    <property type="protein sequence ID" value="MEQ2471367.1"/>
    <property type="molecule type" value="Genomic_DNA"/>
</dbReference>
<protein>
    <submittedName>
        <fullName evidence="2">Class B sortase</fullName>
        <ecNumber evidence="2">3.4.22.71</ecNumber>
    </submittedName>
</protein>
<dbReference type="SUPFAM" id="SSF63817">
    <property type="entry name" value="Sortase"/>
    <property type="match status" value="1"/>
</dbReference>
<dbReference type="RefSeq" id="WP_349163609.1">
    <property type="nucleotide sequence ID" value="NZ_JBBMFE010000002.1"/>
</dbReference>
<dbReference type="Proteomes" id="UP001438008">
    <property type="component" value="Unassembled WGS sequence"/>
</dbReference>
<keyword evidence="1" id="KW-0812">Transmembrane</keyword>
<keyword evidence="2" id="KW-0378">Hydrolase</keyword>
<accession>A0ABV1FDD7</accession>
<evidence type="ECO:0000313" key="3">
    <source>
        <dbReference type="Proteomes" id="UP001438008"/>
    </source>
</evidence>
<dbReference type="CDD" id="cd05826">
    <property type="entry name" value="Sortase_B"/>
    <property type="match status" value="1"/>
</dbReference>
<organism evidence="2 3">
    <name type="scientific">Laedolimicola intestinihominis</name>
    <dbReference type="NCBI Taxonomy" id="3133166"/>
    <lineage>
        <taxon>Bacteria</taxon>
        <taxon>Bacillati</taxon>
        <taxon>Bacillota</taxon>
        <taxon>Clostridia</taxon>
        <taxon>Lachnospirales</taxon>
        <taxon>Lachnospiraceae</taxon>
        <taxon>Laedolimicola</taxon>
    </lineage>
</organism>
<dbReference type="InterPro" id="IPR023365">
    <property type="entry name" value="Sortase_dom-sf"/>
</dbReference>
<dbReference type="InterPro" id="IPR009835">
    <property type="entry name" value="SrtB"/>
</dbReference>
<dbReference type="Gene3D" id="2.40.260.10">
    <property type="entry name" value="Sortase"/>
    <property type="match status" value="1"/>
</dbReference>
<comment type="caution">
    <text evidence="2">The sequence shown here is derived from an EMBL/GenBank/DDBJ whole genome shotgun (WGS) entry which is preliminary data.</text>
</comment>
<sequence>MTEKNKQSMGSILLKLLNRLLDGAVLLTLLVTALYCVYCIWDNNTIYDAPLKLQQELRKQRPKEESPSFEELQRLNPDVAAWLTLEGTGIDDPIVQGEDNLEYLNKNVYGEYALAGSIFLDSRCDRTFQGAYQLVYGHHMEKHRMFGDLDRYLEEDFVEEHTTGTLMVPGKIYPLTFLAAMKVDAADSCIFEPQDCGPDSDVFQQTVLTKGQYVRKELLEKLSEEPDSWAVLALSTCSSEKEEERIVVLMVYERK</sequence>
<proteinExistence type="predicted"/>
<evidence type="ECO:0000256" key="1">
    <source>
        <dbReference type="SAM" id="Phobius"/>
    </source>
</evidence>
<dbReference type="EC" id="3.4.22.71" evidence="2"/>
<keyword evidence="1" id="KW-1133">Transmembrane helix</keyword>
<reference evidence="2 3" key="1">
    <citation type="submission" date="2024-03" db="EMBL/GenBank/DDBJ databases">
        <title>Human intestinal bacterial collection.</title>
        <authorList>
            <person name="Pauvert C."/>
            <person name="Hitch T.C.A."/>
            <person name="Clavel T."/>
        </authorList>
    </citation>
    <scope>NUCLEOTIDE SEQUENCE [LARGE SCALE GENOMIC DNA]</scope>
    <source>
        <strain evidence="2 3">CLA-AA-H132</strain>
    </source>
</reference>
<dbReference type="GO" id="GO:0016787">
    <property type="term" value="F:hydrolase activity"/>
    <property type="evidence" value="ECO:0007669"/>
    <property type="project" value="UniProtKB-KW"/>
</dbReference>
<dbReference type="NCBIfam" id="TIGR03064">
    <property type="entry name" value="sortase_srtB"/>
    <property type="match status" value="1"/>
</dbReference>
<evidence type="ECO:0000313" key="2">
    <source>
        <dbReference type="EMBL" id="MEQ2471367.1"/>
    </source>
</evidence>
<feature type="transmembrane region" description="Helical" evidence="1">
    <location>
        <begin position="20"/>
        <end position="41"/>
    </location>
</feature>
<gene>
    <name evidence="2" type="primary">srtB</name>
    <name evidence="2" type="ORF">WMO29_02465</name>
</gene>